<dbReference type="EMBL" id="JAAKFY010000025">
    <property type="protein sequence ID" value="KAF3834923.1"/>
    <property type="molecule type" value="Genomic_DNA"/>
</dbReference>
<proteinExistence type="predicted"/>
<comment type="caution">
    <text evidence="2">The sequence shown here is derived from an EMBL/GenBank/DDBJ whole genome shotgun (WGS) entry which is preliminary data.</text>
</comment>
<sequence length="178" mass="19800">MREGGSESTVGWGERNRLGGGFSTSFTPPTPTFSPHPAGGYCCCCGLRPHPFTQSLMAGLAGSRQAVKVQHGSRRCYVTPLPLPSFHASASSPLHLFSWLRAFTRFSSPLMYFTSSTPFILYSSEERVVWREREKGMIKGGRQREAGRETNNMYLSGVPRDETLTVFFPLILINTMLK</sequence>
<dbReference type="Proteomes" id="UP000518266">
    <property type="component" value="Unassembled WGS sequence"/>
</dbReference>
<reference evidence="2 3" key="1">
    <citation type="submission" date="2020-03" db="EMBL/GenBank/DDBJ databases">
        <title>Dissostichus mawsoni Genome sequencing and assembly.</title>
        <authorList>
            <person name="Park H."/>
        </authorList>
    </citation>
    <scope>NUCLEOTIDE SEQUENCE [LARGE SCALE GENOMIC DNA]</scope>
    <source>
        <strain evidence="2">DM0001</strain>
        <tissue evidence="2">Muscle</tissue>
    </source>
</reference>
<name>A0A7J5XDJ7_DISMA</name>
<dbReference type="AlphaFoldDB" id="A0A7J5XDJ7"/>
<gene>
    <name evidence="2" type="ORF">F7725_027481</name>
</gene>
<keyword evidence="3" id="KW-1185">Reference proteome</keyword>
<protein>
    <submittedName>
        <fullName evidence="2">Uncharacterized protein</fullName>
    </submittedName>
</protein>
<accession>A0A7J5XDJ7</accession>
<feature type="region of interest" description="Disordered" evidence="1">
    <location>
        <begin position="1"/>
        <end position="29"/>
    </location>
</feature>
<evidence type="ECO:0000313" key="2">
    <source>
        <dbReference type="EMBL" id="KAF3834923.1"/>
    </source>
</evidence>
<evidence type="ECO:0000313" key="3">
    <source>
        <dbReference type="Proteomes" id="UP000518266"/>
    </source>
</evidence>
<evidence type="ECO:0000256" key="1">
    <source>
        <dbReference type="SAM" id="MobiDB-lite"/>
    </source>
</evidence>
<organism evidence="2 3">
    <name type="scientific">Dissostichus mawsoni</name>
    <name type="common">Antarctic cod</name>
    <dbReference type="NCBI Taxonomy" id="36200"/>
    <lineage>
        <taxon>Eukaryota</taxon>
        <taxon>Metazoa</taxon>
        <taxon>Chordata</taxon>
        <taxon>Craniata</taxon>
        <taxon>Vertebrata</taxon>
        <taxon>Euteleostomi</taxon>
        <taxon>Actinopterygii</taxon>
        <taxon>Neopterygii</taxon>
        <taxon>Teleostei</taxon>
        <taxon>Neoteleostei</taxon>
        <taxon>Acanthomorphata</taxon>
        <taxon>Eupercaria</taxon>
        <taxon>Perciformes</taxon>
        <taxon>Notothenioidei</taxon>
        <taxon>Nototheniidae</taxon>
        <taxon>Dissostichus</taxon>
    </lineage>
</organism>